<name>A0A3B1CTZ8_9ZZZZ</name>
<accession>A0A3B1CTZ8</accession>
<sequence length="256" mass="29398">MKKYYLILFVILISAAAGFGQSIYVAESVTESGEAIGAKNVWDIDPWGRSLYIVYDNGGPINDDILYLFIDKFIDGKFQPFDSKVIEIKKPASRIKYDYKFKDTGKFKVYIVNENEETLSSLMLTLRTKTGESNKAEKSDNYYDGISMIFCEKVLVGGSPLGIVRSVSLSRNSGSVYIKISHYAPLNTKTILVDVWRKGSNSYDYDEYVESKKYKIDPTWRDTFFKYKFYKPGKYKIIIYNEYDAIIKTGYITVTN</sequence>
<dbReference type="EMBL" id="UOGD01000231">
    <property type="protein sequence ID" value="VAX22575.1"/>
    <property type="molecule type" value="Genomic_DNA"/>
</dbReference>
<organism evidence="1">
    <name type="scientific">hydrothermal vent metagenome</name>
    <dbReference type="NCBI Taxonomy" id="652676"/>
    <lineage>
        <taxon>unclassified sequences</taxon>
        <taxon>metagenomes</taxon>
        <taxon>ecological metagenomes</taxon>
    </lineage>
</organism>
<gene>
    <name evidence="1" type="ORF">MNBD_IGNAVI01-1989</name>
</gene>
<evidence type="ECO:0000313" key="1">
    <source>
        <dbReference type="EMBL" id="VAX22575.1"/>
    </source>
</evidence>
<reference evidence="1" key="1">
    <citation type="submission" date="2018-06" db="EMBL/GenBank/DDBJ databases">
        <authorList>
            <person name="Zhirakovskaya E."/>
        </authorList>
    </citation>
    <scope>NUCLEOTIDE SEQUENCE</scope>
</reference>
<protein>
    <submittedName>
        <fullName evidence="1">Uncharacterized protein</fullName>
    </submittedName>
</protein>
<proteinExistence type="predicted"/>
<dbReference type="AlphaFoldDB" id="A0A3B1CTZ8"/>